<evidence type="ECO:0000259" key="1">
    <source>
        <dbReference type="Pfam" id="PF06985"/>
    </source>
</evidence>
<sequence>MIQFNLIKVNDLISYPAMMCNSCVLQAWDLIYIARKLRADFLSLSRQRKDKFPPPPIPWPHEEYIFSSSNEPQVDCPLCKLWSAAFPSKTLDGTMDVITFEDHWRSHDRENQDFDDVSVGPRGPKSVIFISDKKAKSRRYHDATCKQESGPPEIQGLKVIDCKRRLVVKAPVGATHYPTESQLGENWEPETANDIKLLPTSLPRIISDALEATLALGYRYLWVDQFCINQSDSAEVADQVGKMDQIYRGADLTIVAASSKNGLLGTPETPREDNQIVMTSYKAICEIELIADGQELEAKSQVHQIPSPEDFHAPGLEINPNSFFDRCLARDRPDWMSSARFNIMAIRQIIAEFTKRRLSFDENSLNAVLGVLAVFRGMEPSVYCCQGLPVSQQPDGRIEDNLLLESLFWYHNDPASARRREQFPSWSWAGWSGSIVWKHLPGQCSANRDAKVLALAGGCNYGKYLHYQ</sequence>
<dbReference type="Proteomes" id="UP001301958">
    <property type="component" value="Unassembled WGS sequence"/>
</dbReference>
<dbReference type="AlphaFoldDB" id="A0AAN6YLT4"/>
<dbReference type="Pfam" id="PF06985">
    <property type="entry name" value="HET"/>
    <property type="match status" value="1"/>
</dbReference>
<comment type="caution">
    <text evidence="2">The sequence shown here is derived from an EMBL/GenBank/DDBJ whole genome shotgun (WGS) entry which is preliminary data.</text>
</comment>
<proteinExistence type="predicted"/>
<reference evidence="2" key="1">
    <citation type="journal article" date="2023" name="Mol. Phylogenet. Evol.">
        <title>Genome-scale phylogeny and comparative genomics of the fungal order Sordariales.</title>
        <authorList>
            <person name="Hensen N."/>
            <person name="Bonometti L."/>
            <person name="Westerberg I."/>
            <person name="Brannstrom I.O."/>
            <person name="Guillou S."/>
            <person name="Cros-Aarteil S."/>
            <person name="Calhoun S."/>
            <person name="Haridas S."/>
            <person name="Kuo A."/>
            <person name="Mondo S."/>
            <person name="Pangilinan J."/>
            <person name="Riley R."/>
            <person name="LaButti K."/>
            <person name="Andreopoulos B."/>
            <person name="Lipzen A."/>
            <person name="Chen C."/>
            <person name="Yan M."/>
            <person name="Daum C."/>
            <person name="Ng V."/>
            <person name="Clum A."/>
            <person name="Steindorff A."/>
            <person name="Ohm R.A."/>
            <person name="Martin F."/>
            <person name="Silar P."/>
            <person name="Natvig D.O."/>
            <person name="Lalanne C."/>
            <person name="Gautier V."/>
            <person name="Ament-Velasquez S.L."/>
            <person name="Kruys A."/>
            <person name="Hutchinson M.I."/>
            <person name="Powell A.J."/>
            <person name="Barry K."/>
            <person name="Miller A.N."/>
            <person name="Grigoriev I.V."/>
            <person name="Debuchy R."/>
            <person name="Gladieux P."/>
            <person name="Hiltunen Thoren M."/>
            <person name="Johannesson H."/>
        </authorList>
    </citation>
    <scope>NUCLEOTIDE SEQUENCE</scope>
    <source>
        <strain evidence="2">CBS 990.96</strain>
    </source>
</reference>
<dbReference type="EMBL" id="MU865530">
    <property type="protein sequence ID" value="KAK4221613.1"/>
    <property type="molecule type" value="Genomic_DNA"/>
</dbReference>
<name>A0AAN6YLT4_9PEZI</name>
<dbReference type="PANTHER" id="PTHR33112:SF1">
    <property type="entry name" value="HETEROKARYON INCOMPATIBILITY DOMAIN-CONTAINING PROTEIN"/>
    <property type="match status" value="1"/>
</dbReference>
<keyword evidence="3" id="KW-1185">Reference proteome</keyword>
<reference evidence="2" key="2">
    <citation type="submission" date="2023-05" db="EMBL/GenBank/DDBJ databases">
        <authorList>
            <consortium name="Lawrence Berkeley National Laboratory"/>
            <person name="Steindorff A."/>
            <person name="Hensen N."/>
            <person name="Bonometti L."/>
            <person name="Westerberg I."/>
            <person name="Brannstrom I.O."/>
            <person name="Guillou S."/>
            <person name="Cros-Aarteil S."/>
            <person name="Calhoun S."/>
            <person name="Haridas S."/>
            <person name="Kuo A."/>
            <person name="Mondo S."/>
            <person name="Pangilinan J."/>
            <person name="Riley R."/>
            <person name="Labutti K."/>
            <person name="Andreopoulos B."/>
            <person name="Lipzen A."/>
            <person name="Chen C."/>
            <person name="Yanf M."/>
            <person name="Daum C."/>
            <person name="Ng V."/>
            <person name="Clum A."/>
            <person name="Ohm R."/>
            <person name="Martin F."/>
            <person name="Silar P."/>
            <person name="Natvig D."/>
            <person name="Lalanne C."/>
            <person name="Gautier V."/>
            <person name="Ament-Velasquez S.L."/>
            <person name="Kruys A."/>
            <person name="Hutchinson M.I."/>
            <person name="Powell A.J."/>
            <person name="Barry K."/>
            <person name="Miller A.N."/>
            <person name="Grigoriev I.V."/>
            <person name="Debuchy R."/>
            <person name="Gladieux P."/>
            <person name="Thoren M.H."/>
            <person name="Johannesson H."/>
        </authorList>
    </citation>
    <scope>NUCLEOTIDE SEQUENCE</scope>
    <source>
        <strain evidence="2">CBS 990.96</strain>
    </source>
</reference>
<accession>A0AAN6YLT4</accession>
<organism evidence="2 3">
    <name type="scientific">Podospora fimiseda</name>
    <dbReference type="NCBI Taxonomy" id="252190"/>
    <lineage>
        <taxon>Eukaryota</taxon>
        <taxon>Fungi</taxon>
        <taxon>Dikarya</taxon>
        <taxon>Ascomycota</taxon>
        <taxon>Pezizomycotina</taxon>
        <taxon>Sordariomycetes</taxon>
        <taxon>Sordariomycetidae</taxon>
        <taxon>Sordariales</taxon>
        <taxon>Podosporaceae</taxon>
        <taxon>Podospora</taxon>
    </lineage>
</organism>
<dbReference type="InterPro" id="IPR010730">
    <property type="entry name" value="HET"/>
</dbReference>
<gene>
    <name evidence="2" type="ORF">QBC38DRAFT_449017</name>
</gene>
<dbReference type="PANTHER" id="PTHR33112">
    <property type="entry name" value="DOMAIN PROTEIN, PUTATIVE-RELATED"/>
    <property type="match status" value="1"/>
</dbReference>
<feature type="domain" description="Heterokaryon incompatibility" evidence="1">
    <location>
        <begin position="193"/>
        <end position="262"/>
    </location>
</feature>
<evidence type="ECO:0000313" key="3">
    <source>
        <dbReference type="Proteomes" id="UP001301958"/>
    </source>
</evidence>
<protein>
    <submittedName>
        <fullName evidence="2">Heterokaryon incompatibility protein-domain-containing protein</fullName>
    </submittedName>
</protein>
<evidence type="ECO:0000313" key="2">
    <source>
        <dbReference type="EMBL" id="KAK4221613.1"/>
    </source>
</evidence>